<accession>A0A7R8WNR0</accession>
<dbReference type="EMBL" id="OB671815">
    <property type="protein sequence ID" value="CAD7235226.1"/>
    <property type="molecule type" value="Genomic_DNA"/>
</dbReference>
<dbReference type="AlphaFoldDB" id="A0A7R8WNR0"/>
<reference evidence="1" key="1">
    <citation type="submission" date="2020-11" db="EMBL/GenBank/DDBJ databases">
        <authorList>
            <person name="Tran Van P."/>
        </authorList>
    </citation>
    <scope>NUCLEOTIDE SEQUENCE</scope>
</reference>
<gene>
    <name evidence="1" type="ORF">CTOB1V02_LOCUS13042</name>
</gene>
<evidence type="ECO:0000313" key="1">
    <source>
        <dbReference type="EMBL" id="CAD7235226.1"/>
    </source>
</evidence>
<organism evidence="1">
    <name type="scientific">Cyprideis torosa</name>
    <dbReference type="NCBI Taxonomy" id="163714"/>
    <lineage>
        <taxon>Eukaryota</taxon>
        <taxon>Metazoa</taxon>
        <taxon>Ecdysozoa</taxon>
        <taxon>Arthropoda</taxon>
        <taxon>Crustacea</taxon>
        <taxon>Oligostraca</taxon>
        <taxon>Ostracoda</taxon>
        <taxon>Podocopa</taxon>
        <taxon>Podocopida</taxon>
        <taxon>Cytherocopina</taxon>
        <taxon>Cytheroidea</taxon>
        <taxon>Cytherideidae</taxon>
        <taxon>Cyprideis</taxon>
    </lineage>
</organism>
<proteinExistence type="predicted"/>
<name>A0A7R8WNR0_9CRUS</name>
<protein>
    <submittedName>
        <fullName evidence="1">Uncharacterized protein</fullName>
    </submittedName>
</protein>
<sequence>MSRRHSLGRLLPLLLKGRNLPLQQLAMRKSFWLVTNTAPRKLSDT</sequence>